<evidence type="ECO:0008006" key="4">
    <source>
        <dbReference type="Google" id="ProtNLM"/>
    </source>
</evidence>
<dbReference type="EMBL" id="WWCU01000018">
    <property type="protein sequence ID" value="MYN08933.1"/>
    <property type="molecule type" value="Genomic_DNA"/>
</dbReference>
<dbReference type="PANTHER" id="PTHR31061:SF24">
    <property type="entry name" value="LD22376P"/>
    <property type="match status" value="1"/>
</dbReference>
<keyword evidence="1" id="KW-0812">Transmembrane</keyword>
<dbReference type="RefSeq" id="WP_161073248.1">
    <property type="nucleotide sequence ID" value="NZ_WWCU01000018.1"/>
</dbReference>
<keyword evidence="1" id="KW-1133">Transmembrane helix</keyword>
<feature type="transmembrane region" description="Helical" evidence="1">
    <location>
        <begin position="259"/>
        <end position="280"/>
    </location>
</feature>
<sequence>MTSTRLTSLDAFRGFTIASMLLVNNPGDWSNLYSQLAHAHWNGWTFTDWIFPFFLFIGGISMAFSLGRAADAGADKGALLRKLFKRALLIFLIGFLLNYIPRFDLASVRIPGVLQRIALCTMLAAPLVVYFNWRQIIWWIAGLLAFYSAVMLLVPVPDVNGVVAAGVLEPGRDFGAWLDRQFLSGHMWVQSKTWDPEGLFTTIPALCSQLIGVLAGRWLMSGRERSEQTAWMMLAGLALLLAGAMLDVVLMPINKSLWTTSYCLFISGWALLMFSVFYWLLDATPSRWLRAKAQSGSAFFIIYGMNALFIFALSGLVAKMLGFIKFAQEDGTQRSLGALLYAPIKALPLQPQAASLLHALLFNAVMFGVAWLMWRKRWFVKV</sequence>
<feature type="transmembrane region" description="Helical" evidence="1">
    <location>
        <begin position="136"/>
        <end position="154"/>
    </location>
</feature>
<gene>
    <name evidence="2" type="ORF">GTP77_16515</name>
</gene>
<keyword evidence="1" id="KW-0472">Membrane</keyword>
<feature type="transmembrane region" description="Helical" evidence="1">
    <location>
        <begin position="83"/>
        <end position="101"/>
    </location>
</feature>
<protein>
    <recommendedName>
        <fullName evidence="4">DUF5009 domain-containing protein</fullName>
    </recommendedName>
</protein>
<keyword evidence="3" id="KW-1185">Reference proteome</keyword>
<name>A0A7X4HDV8_9BURK</name>
<feature type="transmembrane region" description="Helical" evidence="1">
    <location>
        <begin position="231"/>
        <end position="253"/>
    </location>
</feature>
<evidence type="ECO:0000256" key="1">
    <source>
        <dbReference type="SAM" id="Phobius"/>
    </source>
</evidence>
<feature type="transmembrane region" description="Helical" evidence="1">
    <location>
        <begin position="113"/>
        <end position="131"/>
    </location>
</feature>
<feature type="transmembrane region" description="Helical" evidence="1">
    <location>
        <begin position="49"/>
        <end position="71"/>
    </location>
</feature>
<accession>A0A7X4HDV8</accession>
<dbReference type="AlphaFoldDB" id="A0A7X4HDV8"/>
<reference evidence="2 3" key="1">
    <citation type="submission" date="2019-12" db="EMBL/GenBank/DDBJ databases">
        <title>Novel species isolated from a subtropical stream in China.</title>
        <authorList>
            <person name="Lu H."/>
        </authorList>
    </citation>
    <scope>NUCLEOTIDE SEQUENCE [LARGE SCALE GENOMIC DNA]</scope>
    <source>
        <strain evidence="2 3">FT127W</strain>
    </source>
</reference>
<dbReference type="Proteomes" id="UP000450676">
    <property type="component" value="Unassembled WGS sequence"/>
</dbReference>
<feature type="transmembrane region" description="Helical" evidence="1">
    <location>
        <begin position="353"/>
        <end position="374"/>
    </location>
</feature>
<dbReference type="PANTHER" id="PTHR31061">
    <property type="entry name" value="LD22376P"/>
    <property type="match status" value="1"/>
</dbReference>
<feature type="transmembrane region" description="Helical" evidence="1">
    <location>
        <begin position="300"/>
        <end position="324"/>
    </location>
</feature>
<organism evidence="2 3">
    <name type="scientific">Pseudoduganella aquatica</name>
    <dbReference type="NCBI Taxonomy" id="2660641"/>
    <lineage>
        <taxon>Bacteria</taxon>
        <taxon>Pseudomonadati</taxon>
        <taxon>Pseudomonadota</taxon>
        <taxon>Betaproteobacteria</taxon>
        <taxon>Burkholderiales</taxon>
        <taxon>Oxalobacteraceae</taxon>
        <taxon>Telluria group</taxon>
        <taxon>Pseudoduganella</taxon>
    </lineage>
</organism>
<evidence type="ECO:0000313" key="2">
    <source>
        <dbReference type="EMBL" id="MYN08933.1"/>
    </source>
</evidence>
<comment type="caution">
    <text evidence="2">The sequence shown here is derived from an EMBL/GenBank/DDBJ whole genome shotgun (WGS) entry which is preliminary data.</text>
</comment>
<proteinExistence type="predicted"/>
<feature type="transmembrane region" description="Helical" evidence="1">
    <location>
        <begin position="198"/>
        <end position="219"/>
    </location>
</feature>
<evidence type="ECO:0000313" key="3">
    <source>
        <dbReference type="Proteomes" id="UP000450676"/>
    </source>
</evidence>